<protein>
    <submittedName>
        <fullName evidence="2">SDR family oxidoreductase</fullName>
        <ecNumber evidence="2">1.6.5.2</ecNumber>
    </submittedName>
</protein>
<proteinExistence type="predicted"/>
<gene>
    <name evidence="2" type="ORF">ACFFUR_13195</name>
</gene>
<dbReference type="InterPro" id="IPR008030">
    <property type="entry name" value="NmrA-like"/>
</dbReference>
<dbReference type="EMBL" id="JBHMEW010000063">
    <property type="protein sequence ID" value="MFB9212765.1"/>
    <property type="molecule type" value="Genomic_DNA"/>
</dbReference>
<evidence type="ECO:0000313" key="3">
    <source>
        <dbReference type="Proteomes" id="UP001589654"/>
    </source>
</evidence>
<evidence type="ECO:0000259" key="1">
    <source>
        <dbReference type="Pfam" id="PF05368"/>
    </source>
</evidence>
<dbReference type="Gene3D" id="3.90.25.10">
    <property type="entry name" value="UDP-galactose 4-epimerase, domain 1"/>
    <property type="match status" value="1"/>
</dbReference>
<dbReference type="Gene3D" id="3.40.50.720">
    <property type="entry name" value="NAD(P)-binding Rossmann-like Domain"/>
    <property type="match status" value="1"/>
</dbReference>
<dbReference type="InterPro" id="IPR052718">
    <property type="entry name" value="NmrA-type_oxidoreductase"/>
</dbReference>
<dbReference type="PANTHER" id="PTHR47129:SF1">
    <property type="entry name" value="NMRA-LIKE DOMAIN-CONTAINING PROTEIN"/>
    <property type="match status" value="1"/>
</dbReference>
<evidence type="ECO:0000313" key="2">
    <source>
        <dbReference type="EMBL" id="MFB9212765.1"/>
    </source>
</evidence>
<keyword evidence="2" id="KW-0560">Oxidoreductase</keyword>
<dbReference type="Pfam" id="PF05368">
    <property type="entry name" value="NmrA"/>
    <property type="match status" value="1"/>
</dbReference>
<feature type="domain" description="NmrA-like" evidence="1">
    <location>
        <begin position="1"/>
        <end position="255"/>
    </location>
</feature>
<accession>A0ABV5J9F9</accession>
<organism evidence="2 3">
    <name type="scientific">Echinicola jeungdonensis</name>
    <dbReference type="NCBI Taxonomy" id="709343"/>
    <lineage>
        <taxon>Bacteria</taxon>
        <taxon>Pseudomonadati</taxon>
        <taxon>Bacteroidota</taxon>
        <taxon>Cytophagia</taxon>
        <taxon>Cytophagales</taxon>
        <taxon>Cyclobacteriaceae</taxon>
        <taxon>Echinicola</taxon>
    </lineage>
</organism>
<reference evidence="2 3" key="1">
    <citation type="submission" date="2024-09" db="EMBL/GenBank/DDBJ databases">
        <authorList>
            <person name="Sun Q."/>
            <person name="Mori K."/>
        </authorList>
    </citation>
    <scope>NUCLEOTIDE SEQUENCE [LARGE SCALE GENOMIC DNA]</scope>
    <source>
        <strain evidence="2 3">CECT 7682</strain>
    </source>
</reference>
<dbReference type="CDD" id="cd05269">
    <property type="entry name" value="TMR_SDR_a"/>
    <property type="match status" value="1"/>
</dbReference>
<dbReference type="EC" id="1.6.5.2" evidence="2"/>
<dbReference type="InterPro" id="IPR036291">
    <property type="entry name" value="NAD(P)-bd_dom_sf"/>
</dbReference>
<name>A0ABV5J9F9_9BACT</name>
<dbReference type="Proteomes" id="UP001589654">
    <property type="component" value="Unassembled WGS sequence"/>
</dbReference>
<dbReference type="PANTHER" id="PTHR47129">
    <property type="entry name" value="QUINONE OXIDOREDUCTASE 2"/>
    <property type="match status" value="1"/>
</dbReference>
<comment type="caution">
    <text evidence="2">The sequence shown here is derived from an EMBL/GenBank/DDBJ whole genome shotgun (WGS) entry which is preliminary data.</text>
</comment>
<sequence length="292" mass="32081">MKNSILITGATGALGGMVTEKLLDNGVEDLAVLVRDPEKATDLKEKGVEIRVGNYEDKESLLAAFKGIDKLYFVSGSEIQNRTPLHLNVVNSAKEAGVKYIVYTSFQRKNETESSPIAAVAESHLKTEKAILESGMNYTLLQHGIYMDLLPAFMGEKVLETGTIYLPAGDAPVSFTLREDMANVAVEVLSGEGYENKEFVINNEEALSFEEIAKILTEITGKNISYHSPSEEEYLQALKNAGVTDEFAGMFAGFAGAFKEGEFTDTYQNIFKITGKKPVSVREFLSRVYSNN</sequence>
<dbReference type="RefSeq" id="WP_290247460.1">
    <property type="nucleotide sequence ID" value="NZ_JAUFQT010000001.1"/>
</dbReference>
<dbReference type="SUPFAM" id="SSF51735">
    <property type="entry name" value="NAD(P)-binding Rossmann-fold domains"/>
    <property type="match status" value="1"/>
</dbReference>
<dbReference type="GO" id="GO:0003955">
    <property type="term" value="F:NAD(P)H dehydrogenase (quinone) activity"/>
    <property type="evidence" value="ECO:0007669"/>
    <property type="project" value="UniProtKB-EC"/>
</dbReference>
<keyword evidence="3" id="KW-1185">Reference proteome</keyword>